<proteinExistence type="predicted"/>
<feature type="domain" description="VOC" evidence="1">
    <location>
        <begin position="3"/>
        <end position="128"/>
    </location>
</feature>
<evidence type="ECO:0000313" key="3">
    <source>
        <dbReference type="Proteomes" id="UP000290637"/>
    </source>
</evidence>
<keyword evidence="2" id="KW-0223">Dioxygenase</keyword>
<accession>A0A4P6L309</accession>
<dbReference type="PROSITE" id="PS51819">
    <property type="entry name" value="VOC"/>
    <property type="match status" value="1"/>
</dbReference>
<evidence type="ECO:0000259" key="1">
    <source>
        <dbReference type="PROSITE" id="PS51819"/>
    </source>
</evidence>
<protein>
    <submittedName>
        <fullName evidence="2">Glyoxalase/bleomycin resistance/extradiol dioxygenase family protein</fullName>
    </submittedName>
</protein>
<dbReference type="InterPro" id="IPR053863">
    <property type="entry name" value="Glyoxy/Ble-like_N"/>
</dbReference>
<keyword evidence="3" id="KW-1185">Reference proteome</keyword>
<dbReference type="Proteomes" id="UP000290637">
    <property type="component" value="Chromosome"/>
</dbReference>
<keyword evidence="2" id="KW-0560">Oxidoreductase</keyword>
<dbReference type="RefSeq" id="WP_130188908.1">
    <property type="nucleotide sequence ID" value="NZ_CP035913.1"/>
</dbReference>
<dbReference type="Gene3D" id="3.10.180.10">
    <property type="entry name" value="2,3-Dihydroxybiphenyl 1,2-Dioxygenase, domain 1"/>
    <property type="match status" value="1"/>
</dbReference>
<dbReference type="EMBL" id="CP035913">
    <property type="protein sequence ID" value="QBE65799.1"/>
    <property type="molecule type" value="Genomic_DNA"/>
</dbReference>
<dbReference type="Pfam" id="PF22677">
    <property type="entry name" value="Ble-like_N"/>
    <property type="match status" value="1"/>
</dbReference>
<dbReference type="KEGG" id="plue:EWM63_24800"/>
<gene>
    <name evidence="2" type="ORF">EWM63_24800</name>
</gene>
<dbReference type="InterPro" id="IPR037523">
    <property type="entry name" value="VOC_core"/>
</dbReference>
<dbReference type="PANTHER" id="PTHR36503">
    <property type="entry name" value="BLR2520 PROTEIN"/>
    <property type="match status" value="1"/>
</dbReference>
<dbReference type="InterPro" id="IPR029068">
    <property type="entry name" value="Glyas_Bleomycin-R_OHBP_Dase"/>
</dbReference>
<dbReference type="GO" id="GO:0051213">
    <property type="term" value="F:dioxygenase activity"/>
    <property type="evidence" value="ECO:0007669"/>
    <property type="project" value="UniProtKB-KW"/>
</dbReference>
<name>A0A4P6L309_9BURK</name>
<sequence>MNKQIFVNLPVTDLDKSKAFFQALGYAFNAQFTNESGACLVINEGSIHAMLLTRDFFKTFIDKPLAQAKEATGVLICLSCESREEVDGIVAKALAAGGRAPREPQDHGFMYSHAFEDLDGHVWEFVWMAPQAPEALEPTVAVGR</sequence>
<evidence type="ECO:0000313" key="2">
    <source>
        <dbReference type="EMBL" id="QBE65799.1"/>
    </source>
</evidence>
<reference evidence="2 3" key="1">
    <citation type="submission" date="2019-02" db="EMBL/GenBank/DDBJ databases">
        <title>Draft Genome Sequences of Six Type Strains of the Genus Massilia.</title>
        <authorList>
            <person name="Miess H."/>
            <person name="Frediansyhah A."/>
            <person name="Gross H."/>
        </authorList>
    </citation>
    <scope>NUCLEOTIDE SEQUENCE [LARGE SCALE GENOMIC DNA]</scope>
    <source>
        <strain evidence="2 3">DSM 17473</strain>
    </source>
</reference>
<dbReference type="AlphaFoldDB" id="A0A4P6L309"/>
<organism evidence="2 3">
    <name type="scientific">Pseudoduganella lutea</name>
    <dbReference type="NCBI Taxonomy" id="321985"/>
    <lineage>
        <taxon>Bacteria</taxon>
        <taxon>Pseudomonadati</taxon>
        <taxon>Pseudomonadota</taxon>
        <taxon>Betaproteobacteria</taxon>
        <taxon>Burkholderiales</taxon>
        <taxon>Oxalobacteraceae</taxon>
        <taxon>Telluria group</taxon>
        <taxon>Pseudoduganella</taxon>
    </lineage>
</organism>
<dbReference type="OrthoDB" id="4265398at2"/>
<dbReference type="SUPFAM" id="SSF54593">
    <property type="entry name" value="Glyoxalase/Bleomycin resistance protein/Dihydroxybiphenyl dioxygenase"/>
    <property type="match status" value="1"/>
</dbReference>
<dbReference type="PANTHER" id="PTHR36503:SF2">
    <property type="entry name" value="BLR2408 PROTEIN"/>
    <property type="match status" value="1"/>
</dbReference>